<dbReference type="OrthoDB" id="1470350at2759"/>
<sequence length="86" mass="9653">MLNPVSTAHLPYMGYQVPTFIDIAKTLETVIRFKVIKGVHKIVFLHRISWALDRAGSLGHFIKGIPDDPYCNTVKSFVQVVTDLPS</sequence>
<comment type="caution">
    <text evidence="1">The sequence shown here is derived from an EMBL/GenBank/DDBJ whole genome shotgun (WGS) entry which is preliminary data.</text>
</comment>
<keyword evidence="2" id="KW-1185">Reference proteome</keyword>
<reference evidence="1" key="2">
    <citation type="submission" date="2021-10" db="EMBL/GenBank/DDBJ databases">
        <title>Phylogenomics reveals ancestral predisposition of the termite-cultivated fungus Termitomyces towards a domesticated lifestyle.</title>
        <authorList>
            <person name="Auxier B."/>
            <person name="Grum-Grzhimaylo A."/>
            <person name="Cardenas M.E."/>
            <person name="Lodge J.D."/>
            <person name="Laessoe T."/>
            <person name="Pedersen O."/>
            <person name="Smith M.E."/>
            <person name="Kuyper T.W."/>
            <person name="Franco-Molano E.A."/>
            <person name="Baroni T.J."/>
            <person name="Aanen D.K."/>
        </authorList>
    </citation>
    <scope>NUCLEOTIDE SEQUENCE</scope>
    <source>
        <strain evidence="1">D49</strain>
    </source>
</reference>
<accession>A0A9P7FRZ9</accession>
<organism evidence="1 2">
    <name type="scientific">Sphagnurus paluster</name>
    <dbReference type="NCBI Taxonomy" id="117069"/>
    <lineage>
        <taxon>Eukaryota</taxon>
        <taxon>Fungi</taxon>
        <taxon>Dikarya</taxon>
        <taxon>Basidiomycota</taxon>
        <taxon>Agaricomycotina</taxon>
        <taxon>Agaricomycetes</taxon>
        <taxon>Agaricomycetidae</taxon>
        <taxon>Agaricales</taxon>
        <taxon>Tricholomatineae</taxon>
        <taxon>Lyophyllaceae</taxon>
        <taxon>Sphagnurus</taxon>
    </lineage>
</organism>
<dbReference type="AlphaFoldDB" id="A0A9P7FRZ9"/>
<proteinExistence type="predicted"/>
<reference evidence="1" key="1">
    <citation type="submission" date="2021-02" db="EMBL/GenBank/DDBJ databases">
        <authorList>
            <person name="Nieuwenhuis M."/>
            <person name="Van De Peppel L.J.J."/>
        </authorList>
    </citation>
    <scope>NUCLEOTIDE SEQUENCE</scope>
    <source>
        <strain evidence="1">D49</strain>
    </source>
</reference>
<evidence type="ECO:0000313" key="1">
    <source>
        <dbReference type="EMBL" id="KAG5634300.1"/>
    </source>
</evidence>
<dbReference type="Proteomes" id="UP000717328">
    <property type="component" value="Unassembled WGS sequence"/>
</dbReference>
<protein>
    <submittedName>
        <fullName evidence="1">Uncharacterized protein</fullName>
    </submittedName>
</protein>
<evidence type="ECO:0000313" key="2">
    <source>
        <dbReference type="Proteomes" id="UP000717328"/>
    </source>
</evidence>
<gene>
    <name evidence="1" type="ORF">H0H81_002496</name>
</gene>
<name>A0A9P7FRZ9_9AGAR</name>
<dbReference type="EMBL" id="JABCKI010006490">
    <property type="protein sequence ID" value="KAG5634300.1"/>
    <property type="molecule type" value="Genomic_DNA"/>
</dbReference>